<evidence type="ECO:0000313" key="1">
    <source>
        <dbReference type="EMBL" id="KIS36108.1"/>
    </source>
</evidence>
<sequence>MFLLFIIVATVLLMGVGASYICPNISTNVQGQM</sequence>
<evidence type="ECO:0000313" key="2">
    <source>
        <dbReference type="Proteomes" id="UP000050700"/>
    </source>
</evidence>
<gene>
    <name evidence="1" type="ORF">NTHI1209_01748</name>
</gene>
<dbReference type="AlphaFoldDB" id="A0A158SZ14"/>
<protein>
    <submittedName>
        <fullName evidence="1">Uncharacterized protein</fullName>
    </submittedName>
</protein>
<organism evidence="1 2">
    <name type="scientific">Haemophilus influenzae</name>
    <dbReference type="NCBI Taxonomy" id="727"/>
    <lineage>
        <taxon>Bacteria</taxon>
        <taxon>Pseudomonadati</taxon>
        <taxon>Pseudomonadota</taxon>
        <taxon>Gammaproteobacteria</taxon>
        <taxon>Pasteurellales</taxon>
        <taxon>Pasteurellaceae</taxon>
        <taxon>Haemophilus</taxon>
    </lineage>
</organism>
<dbReference type="EMBL" id="JMQP01000002">
    <property type="protein sequence ID" value="KIS36108.1"/>
    <property type="molecule type" value="Genomic_DNA"/>
</dbReference>
<reference evidence="1 2" key="1">
    <citation type="submission" date="2014-05" db="EMBL/GenBank/DDBJ databases">
        <title>Methylome analysis of the phasevarions of Haemophilus influenzae.</title>
        <authorList>
            <person name="Atack J.M."/>
            <person name="Fox K.L."/>
            <person name="Power P.M."/>
            <person name="Clark T."/>
            <person name="Jurcisek J."/>
            <person name="Korlach J."/>
            <person name="Bakaletz L.O."/>
            <person name="Jennings M.P."/>
        </authorList>
    </citation>
    <scope>NUCLEOTIDE SEQUENCE [LARGE SCALE GENOMIC DNA]</scope>
    <source>
        <strain evidence="1 2">1209</strain>
    </source>
</reference>
<dbReference type="Proteomes" id="UP000050700">
    <property type="component" value="Unassembled WGS sequence"/>
</dbReference>
<name>A0A158SZ14_HAEIF</name>
<dbReference type="PATRIC" id="fig|727.582.peg.1587"/>
<accession>A0A158SZ14</accession>
<proteinExistence type="predicted"/>
<comment type="caution">
    <text evidence="1">The sequence shown here is derived from an EMBL/GenBank/DDBJ whole genome shotgun (WGS) entry which is preliminary data.</text>
</comment>